<accession>C7ZB94</accession>
<gene>
    <name evidence="2" type="ORF">NECHADRAFT_83017</name>
</gene>
<evidence type="ECO:0008006" key="4">
    <source>
        <dbReference type="Google" id="ProtNLM"/>
    </source>
</evidence>
<dbReference type="InParanoid" id="C7ZB94"/>
<organism evidence="2 3">
    <name type="scientific">Fusarium vanettenii (strain ATCC MYA-4622 / CBS 123669 / FGSC 9596 / NRRL 45880 / 77-13-4)</name>
    <name type="common">Fusarium solani subsp. pisi</name>
    <dbReference type="NCBI Taxonomy" id="660122"/>
    <lineage>
        <taxon>Eukaryota</taxon>
        <taxon>Fungi</taxon>
        <taxon>Dikarya</taxon>
        <taxon>Ascomycota</taxon>
        <taxon>Pezizomycotina</taxon>
        <taxon>Sordariomycetes</taxon>
        <taxon>Hypocreomycetidae</taxon>
        <taxon>Hypocreales</taxon>
        <taxon>Nectriaceae</taxon>
        <taxon>Fusarium</taxon>
        <taxon>Fusarium solani species complex</taxon>
        <taxon>Fusarium vanettenii</taxon>
    </lineage>
</organism>
<evidence type="ECO:0000256" key="1">
    <source>
        <dbReference type="SAM" id="MobiDB-lite"/>
    </source>
</evidence>
<dbReference type="Proteomes" id="UP000005206">
    <property type="component" value="Chromosome 7"/>
</dbReference>
<proteinExistence type="predicted"/>
<dbReference type="OrthoDB" id="5098979at2759"/>
<feature type="compositionally biased region" description="Basic and acidic residues" evidence="1">
    <location>
        <begin position="15"/>
        <end position="36"/>
    </location>
</feature>
<dbReference type="RefSeq" id="XP_003044369.1">
    <property type="nucleotide sequence ID" value="XM_003044323.1"/>
</dbReference>
<protein>
    <recommendedName>
        <fullName evidence="4">Chromo domain-containing protein</fullName>
    </recommendedName>
</protein>
<sequence>MAPKKRGRRGRKRASPKERQDVPAKERETPKGKRDIAGTSSSIANIFLWLVVVQWTNGPSWEGELSEGWFREKDLQGLNQSLVLQYWEDKGGRDACCDFDTRRTHFLAIHDERVDAKSHRKSYQMQLVGCRNDPNFWVEAGSVYPLYPELVKTWRARQRRDLEGNEAT</sequence>
<dbReference type="GeneID" id="9670791"/>
<dbReference type="KEGG" id="nhe:NECHADRAFT_83017"/>
<name>C7ZB94_FUSV7</name>
<dbReference type="EMBL" id="GG698914">
    <property type="protein sequence ID" value="EEU38656.1"/>
    <property type="molecule type" value="Genomic_DNA"/>
</dbReference>
<dbReference type="VEuPathDB" id="FungiDB:NECHADRAFT_83017"/>
<reference evidence="2 3" key="1">
    <citation type="journal article" date="2009" name="PLoS Genet.">
        <title>The genome of Nectria haematococca: contribution of supernumerary chromosomes to gene expansion.</title>
        <authorList>
            <person name="Coleman J.J."/>
            <person name="Rounsley S.D."/>
            <person name="Rodriguez-Carres M."/>
            <person name="Kuo A."/>
            <person name="Wasmann C.C."/>
            <person name="Grimwood J."/>
            <person name="Schmutz J."/>
            <person name="Taga M."/>
            <person name="White G.J."/>
            <person name="Zhou S."/>
            <person name="Schwartz D.C."/>
            <person name="Freitag M."/>
            <person name="Ma L.J."/>
            <person name="Danchin E.G."/>
            <person name="Henrissat B."/>
            <person name="Coutinho P.M."/>
            <person name="Nelson D.R."/>
            <person name="Straney D."/>
            <person name="Napoli C.A."/>
            <person name="Barker B.M."/>
            <person name="Gribskov M."/>
            <person name="Rep M."/>
            <person name="Kroken S."/>
            <person name="Molnar I."/>
            <person name="Rensing C."/>
            <person name="Kennell J.C."/>
            <person name="Zamora J."/>
            <person name="Farman M.L."/>
            <person name="Selker E.U."/>
            <person name="Salamov A."/>
            <person name="Shapiro H."/>
            <person name="Pangilinan J."/>
            <person name="Lindquist E."/>
            <person name="Lamers C."/>
            <person name="Grigoriev I.V."/>
            <person name="Geiser D.M."/>
            <person name="Covert S.F."/>
            <person name="Temporini E."/>
            <person name="Vanetten H.D."/>
        </authorList>
    </citation>
    <scope>NUCLEOTIDE SEQUENCE [LARGE SCALE GENOMIC DNA]</scope>
    <source>
        <strain evidence="3">ATCC MYA-4622 / CBS 123669 / FGSC 9596 / NRRL 45880 / 77-13-4</strain>
    </source>
</reference>
<dbReference type="AlphaFoldDB" id="C7ZB94"/>
<keyword evidence="3" id="KW-1185">Reference proteome</keyword>
<evidence type="ECO:0000313" key="2">
    <source>
        <dbReference type="EMBL" id="EEU38656.1"/>
    </source>
</evidence>
<dbReference type="HOGENOM" id="CLU_1586924_0_0_1"/>
<feature type="region of interest" description="Disordered" evidence="1">
    <location>
        <begin position="1"/>
        <end position="37"/>
    </location>
</feature>
<feature type="compositionally biased region" description="Basic residues" evidence="1">
    <location>
        <begin position="1"/>
        <end position="14"/>
    </location>
</feature>
<evidence type="ECO:0000313" key="3">
    <source>
        <dbReference type="Proteomes" id="UP000005206"/>
    </source>
</evidence>